<protein>
    <submittedName>
        <fullName evidence="1">Uncharacterized protein</fullName>
    </submittedName>
</protein>
<gene>
    <name evidence="1" type="ORF">SDC9_151346</name>
</gene>
<dbReference type="EMBL" id="VSSQ01050039">
    <property type="protein sequence ID" value="MPN04110.1"/>
    <property type="molecule type" value="Genomic_DNA"/>
</dbReference>
<proteinExistence type="predicted"/>
<name>A0A645ERT5_9ZZZZ</name>
<comment type="caution">
    <text evidence="1">The sequence shown here is derived from an EMBL/GenBank/DDBJ whole genome shotgun (WGS) entry which is preliminary data.</text>
</comment>
<evidence type="ECO:0000313" key="1">
    <source>
        <dbReference type="EMBL" id="MPN04110.1"/>
    </source>
</evidence>
<organism evidence="1">
    <name type="scientific">bioreactor metagenome</name>
    <dbReference type="NCBI Taxonomy" id="1076179"/>
    <lineage>
        <taxon>unclassified sequences</taxon>
        <taxon>metagenomes</taxon>
        <taxon>ecological metagenomes</taxon>
    </lineage>
</organism>
<reference evidence="1" key="1">
    <citation type="submission" date="2019-08" db="EMBL/GenBank/DDBJ databases">
        <authorList>
            <person name="Kucharzyk K."/>
            <person name="Murdoch R.W."/>
            <person name="Higgins S."/>
            <person name="Loffler F."/>
        </authorList>
    </citation>
    <scope>NUCLEOTIDE SEQUENCE</scope>
</reference>
<sequence>MNLFCIGIQRLLSCLEFIIVLPDGIGILRFNVCRKAIHEIINKLFPSIFVLPGLKNHGIIFQTDLLNP</sequence>
<accession>A0A645ERT5</accession>
<dbReference type="AlphaFoldDB" id="A0A645ERT5"/>